<dbReference type="GO" id="GO:0005737">
    <property type="term" value="C:cytoplasm"/>
    <property type="evidence" value="ECO:0007669"/>
    <property type="project" value="UniProtKB-SubCell"/>
</dbReference>
<sequence>MENILGQTGRVTLQKKPAEINPLLLAYLGDAVYELFVRYHLLARGESRPNAIHQEAVRFVSARAQAEVVRRVELWLTEEEKDVLRRGRNTKSGSVPKNVKMVDYRYSTGLETLVGYWYLTGQTERLTEAMTRVIETLEGDVDHGE</sequence>
<evidence type="ECO:0000256" key="1">
    <source>
        <dbReference type="ARBA" id="ARBA00022722"/>
    </source>
</evidence>
<dbReference type="CDD" id="cd00593">
    <property type="entry name" value="RIBOc"/>
    <property type="match status" value="1"/>
</dbReference>
<keyword evidence="7" id="KW-1185">Reference proteome</keyword>
<dbReference type="PANTHER" id="PTHR34276:SF1">
    <property type="entry name" value="MINI-RIBONUCLEASE 3"/>
    <property type="match status" value="1"/>
</dbReference>
<dbReference type="RefSeq" id="WP_108024774.1">
    <property type="nucleotide sequence ID" value="NZ_QBKR01000018.1"/>
</dbReference>
<keyword evidence="4" id="KW-0690">Ribosome biogenesis</keyword>
<name>A0A2T6BQ54_9BACL</name>
<keyword evidence="4" id="KW-0963">Cytoplasm</keyword>
<dbReference type="InterPro" id="IPR036389">
    <property type="entry name" value="RNase_III_sf"/>
</dbReference>
<keyword evidence="3 4" id="KW-0378">Hydrolase</keyword>
<dbReference type="InterPro" id="IPR008226">
    <property type="entry name" value="Mini3_fam"/>
</dbReference>
<evidence type="ECO:0000313" key="7">
    <source>
        <dbReference type="Proteomes" id="UP000244240"/>
    </source>
</evidence>
<comment type="caution">
    <text evidence="6">The sequence shown here is derived from an EMBL/GenBank/DDBJ whole genome shotgun (WGS) entry which is preliminary data.</text>
</comment>
<comment type="function">
    <text evidence="4">Involved in correct processing of both the 5' and 3' ends of 23S rRNA precursor. Processes 30S rRNA precursor transcript even in absence of ribonuclease 3 (Rnc); Rnc processes 30S rRNA into smaller rRNA precursors.</text>
</comment>
<gene>
    <name evidence="4" type="primary">mrnC</name>
    <name evidence="6" type="ORF">C8P63_11830</name>
</gene>
<dbReference type="GO" id="GO:0004525">
    <property type="term" value="F:ribonuclease III activity"/>
    <property type="evidence" value="ECO:0007669"/>
    <property type="project" value="InterPro"/>
</dbReference>
<comment type="subcellular location">
    <subcellularLocation>
        <location evidence="4">Cytoplasm</location>
    </subcellularLocation>
</comment>
<keyword evidence="4" id="KW-0699">rRNA-binding</keyword>
<comment type="similarity">
    <text evidence="4">Belongs to the MrnC RNase family.</text>
</comment>
<dbReference type="OrthoDB" id="46571at2"/>
<dbReference type="EMBL" id="QBKR01000018">
    <property type="protein sequence ID" value="PTX58156.1"/>
    <property type="molecule type" value="Genomic_DNA"/>
</dbReference>
<protein>
    <recommendedName>
        <fullName evidence="4">Mini-ribonuclease 3</fullName>
        <shortName evidence="4">Mini-3</shortName>
        <shortName evidence="4">Mini-RNase 3</shortName>
        <ecNumber evidence="4">3.1.26.-</ecNumber>
    </recommendedName>
    <alternativeName>
        <fullName evidence="4">Mini-RNase III</fullName>
        <shortName evidence="4">Mini-III</shortName>
    </alternativeName>
</protein>
<dbReference type="AlphaFoldDB" id="A0A2T6BQ54"/>
<comment type="subunit">
    <text evidence="4">Homodimer.</text>
</comment>
<dbReference type="PIRSF" id="PIRSF005520">
    <property type="entry name" value="UCP005520"/>
    <property type="match status" value="1"/>
</dbReference>
<dbReference type="GO" id="GO:0019843">
    <property type="term" value="F:rRNA binding"/>
    <property type="evidence" value="ECO:0007669"/>
    <property type="project" value="UniProtKB-UniRule"/>
</dbReference>
<keyword evidence="4" id="KW-0698">rRNA processing</keyword>
<proteinExistence type="inferred from homology"/>
<evidence type="ECO:0000259" key="5">
    <source>
        <dbReference type="Pfam" id="PF00636"/>
    </source>
</evidence>
<dbReference type="SUPFAM" id="SSF69065">
    <property type="entry name" value="RNase III domain-like"/>
    <property type="match status" value="1"/>
</dbReference>
<feature type="active site" evidence="4">
    <location>
        <position position="30"/>
    </location>
</feature>
<dbReference type="Gene3D" id="1.10.1520.10">
    <property type="entry name" value="Ribonuclease III domain"/>
    <property type="match status" value="1"/>
</dbReference>
<dbReference type="GO" id="GO:0006364">
    <property type="term" value="P:rRNA processing"/>
    <property type="evidence" value="ECO:0007669"/>
    <property type="project" value="UniProtKB-UniRule"/>
</dbReference>
<keyword evidence="4" id="KW-0460">Magnesium</keyword>
<keyword evidence="1 4" id="KW-0540">Nuclease</keyword>
<dbReference type="InterPro" id="IPR000999">
    <property type="entry name" value="RNase_III_dom"/>
</dbReference>
<feature type="domain" description="RNase III" evidence="5">
    <location>
        <begin position="25"/>
        <end position="121"/>
    </location>
</feature>
<evidence type="ECO:0000313" key="6">
    <source>
        <dbReference type="EMBL" id="PTX58156.1"/>
    </source>
</evidence>
<dbReference type="HAMAP" id="MF_01468">
    <property type="entry name" value="RNase_Mini_III"/>
    <property type="match status" value="1"/>
</dbReference>
<reference evidence="6 7" key="1">
    <citation type="submission" date="2018-04" db="EMBL/GenBank/DDBJ databases">
        <title>Genomic Encyclopedia of Archaeal and Bacterial Type Strains, Phase II (KMG-II): from individual species to whole genera.</title>
        <authorList>
            <person name="Goeker M."/>
        </authorList>
    </citation>
    <scope>NUCLEOTIDE SEQUENCE [LARGE SCALE GENOMIC DNA]</scope>
    <source>
        <strain evidence="6 7">DSM 45787</strain>
    </source>
</reference>
<evidence type="ECO:0000256" key="4">
    <source>
        <dbReference type="HAMAP-Rule" id="MF_01468"/>
    </source>
</evidence>
<evidence type="ECO:0000256" key="2">
    <source>
        <dbReference type="ARBA" id="ARBA00022759"/>
    </source>
</evidence>
<keyword evidence="2 4" id="KW-0255">Endonuclease</keyword>
<accession>A0A2T6BQ54</accession>
<organism evidence="6 7">
    <name type="scientific">Melghirimyces profundicolus</name>
    <dbReference type="NCBI Taxonomy" id="1242148"/>
    <lineage>
        <taxon>Bacteria</taxon>
        <taxon>Bacillati</taxon>
        <taxon>Bacillota</taxon>
        <taxon>Bacilli</taxon>
        <taxon>Bacillales</taxon>
        <taxon>Thermoactinomycetaceae</taxon>
        <taxon>Melghirimyces</taxon>
    </lineage>
</organism>
<evidence type="ECO:0000256" key="3">
    <source>
        <dbReference type="ARBA" id="ARBA00022801"/>
    </source>
</evidence>
<dbReference type="Proteomes" id="UP000244240">
    <property type="component" value="Unassembled WGS sequence"/>
</dbReference>
<comment type="cofactor">
    <cofactor evidence="4">
        <name>Mg(2+)</name>
        <dbReference type="ChEBI" id="CHEBI:18420"/>
    </cofactor>
</comment>
<keyword evidence="4" id="KW-0694">RNA-binding</keyword>
<dbReference type="PANTHER" id="PTHR34276">
    <property type="entry name" value="MINI-RIBONUCLEASE 3"/>
    <property type="match status" value="1"/>
</dbReference>
<dbReference type="Pfam" id="PF00636">
    <property type="entry name" value="Ribonuclease_3"/>
    <property type="match status" value="1"/>
</dbReference>
<dbReference type="EC" id="3.1.26.-" evidence="4"/>